<comment type="caution">
    <text evidence="1">The sequence shown here is derived from an EMBL/GenBank/DDBJ whole genome shotgun (WGS) entry which is preliminary data.</text>
</comment>
<gene>
    <name evidence="1" type="ORF">METSMIF1_03311</name>
</gene>
<dbReference type="PATRIC" id="fig|521002.11.peg.1274"/>
<dbReference type="InterPro" id="IPR029039">
    <property type="entry name" value="Flavoprotein-like_sf"/>
</dbReference>
<protein>
    <recommendedName>
        <fullName evidence="3">NADPH-dependent FMN reductase-like domain-containing protein</fullName>
    </recommendedName>
</protein>
<reference evidence="1 2" key="1">
    <citation type="submission" date="2010-01" db="EMBL/GenBank/DDBJ databases">
        <authorList>
            <person name="Weinstock G."/>
            <person name="Sodergren E."/>
            <person name="Clifton S."/>
            <person name="Fulton L."/>
            <person name="Fulton B."/>
            <person name="Courtney L."/>
            <person name="Fronick C."/>
            <person name="Harrison M."/>
            <person name="Strong C."/>
            <person name="Farmer C."/>
            <person name="Delahaunty K."/>
            <person name="Markovic C."/>
            <person name="Hall O."/>
            <person name="Minx P."/>
            <person name="Tomlinson C."/>
            <person name="Mitreva M."/>
            <person name="Nelson J."/>
            <person name="Hou S."/>
            <person name="Wollam A."/>
            <person name="Pepin K.H."/>
            <person name="Johnson M."/>
            <person name="Bhonagiri V."/>
            <person name="Nash W.E."/>
            <person name="Warren W."/>
            <person name="Chinwalla A."/>
            <person name="Mardis E.R."/>
            <person name="Wilson R.K."/>
        </authorList>
    </citation>
    <scope>NUCLEOTIDE SEQUENCE [LARGE SCALE GENOMIC DNA]</scope>
    <source>
        <strain evidence="1 2">DSM 2374</strain>
    </source>
</reference>
<evidence type="ECO:0008006" key="3">
    <source>
        <dbReference type="Google" id="ProtNLM"/>
    </source>
</evidence>
<dbReference type="Proteomes" id="UP000004028">
    <property type="component" value="Unassembled WGS sequence"/>
</dbReference>
<dbReference type="SUPFAM" id="SSF52218">
    <property type="entry name" value="Flavoproteins"/>
    <property type="match status" value="1"/>
</dbReference>
<sequence>MVKKMSKKVVILHGSPRVSGNSDILAKEFKKGSEDAGNEVNFISNEIY</sequence>
<dbReference type="EMBL" id="ABYV02000006">
    <property type="protein sequence ID" value="EFC93725.1"/>
    <property type="molecule type" value="Genomic_DNA"/>
</dbReference>
<dbReference type="Gene3D" id="3.40.50.360">
    <property type="match status" value="1"/>
</dbReference>
<dbReference type="HOGENOM" id="CLU_3148034_0_0_2"/>
<dbReference type="AlphaFoldDB" id="D2ZR28"/>
<name>D2ZR28_METSM</name>
<accession>D2ZR28</accession>
<proteinExistence type="predicted"/>
<evidence type="ECO:0000313" key="2">
    <source>
        <dbReference type="Proteomes" id="UP000004028"/>
    </source>
</evidence>
<organism evidence="1 2">
    <name type="scientific">Methanobrevibacter smithii DSM 2374</name>
    <dbReference type="NCBI Taxonomy" id="521002"/>
    <lineage>
        <taxon>Archaea</taxon>
        <taxon>Methanobacteriati</taxon>
        <taxon>Methanobacteriota</taxon>
        <taxon>Methanomada group</taxon>
        <taxon>Methanobacteria</taxon>
        <taxon>Methanobacteriales</taxon>
        <taxon>Methanobacteriaceae</taxon>
        <taxon>Methanobrevibacter</taxon>
    </lineage>
</organism>
<evidence type="ECO:0000313" key="1">
    <source>
        <dbReference type="EMBL" id="EFC93725.1"/>
    </source>
</evidence>